<dbReference type="OrthoDB" id="1741137at2759"/>
<dbReference type="AlphaFoldDB" id="A0A2G9FVM3"/>
<keyword evidence="2" id="KW-1185">Reference proteome</keyword>
<evidence type="ECO:0008006" key="3">
    <source>
        <dbReference type="Google" id="ProtNLM"/>
    </source>
</evidence>
<dbReference type="STRING" id="429701.A0A2G9FVM3"/>
<reference evidence="2" key="1">
    <citation type="journal article" date="2018" name="Gigascience">
        <title>Genome assembly of the Pink Ipe (Handroanthus impetiginosus, Bignoniaceae), a highly valued, ecologically keystone Neotropical timber forest tree.</title>
        <authorList>
            <person name="Silva-Junior O.B."/>
            <person name="Grattapaglia D."/>
            <person name="Novaes E."/>
            <person name="Collevatti R.G."/>
        </authorList>
    </citation>
    <scope>NUCLEOTIDE SEQUENCE [LARGE SCALE GENOMIC DNA]</scope>
    <source>
        <strain evidence="2">cv. UFG-1</strain>
    </source>
</reference>
<accession>A0A2G9FVM3</accession>
<organism evidence="1 2">
    <name type="scientific">Handroanthus impetiginosus</name>
    <dbReference type="NCBI Taxonomy" id="429701"/>
    <lineage>
        <taxon>Eukaryota</taxon>
        <taxon>Viridiplantae</taxon>
        <taxon>Streptophyta</taxon>
        <taxon>Embryophyta</taxon>
        <taxon>Tracheophyta</taxon>
        <taxon>Spermatophyta</taxon>
        <taxon>Magnoliopsida</taxon>
        <taxon>eudicotyledons</taxon>
        <taxon>Gunneridae</taxon>
        <taxon>Pentapetalae</taxon>
        <taxon>asterids</taxon>
        <taxon>lamiids</taxon>
        <taxon>Lamiales</taxon>
        <taxon>Bignoniaceae</taxon>
        <taxon>Crescentiina</taxon>
        <taxon>Tabebuia alliance</taxon>
        <taxon>Handroanthus</taxon>
    </lineage>
</organism>
<evidence type="ECO:0000313" key="2">
    <source>
        <dbReference type="Proteomes" id="UP000231279"/>
    </source>
</evidence>
<gene>
    <name evidence="1" type="ORF">CDL12_30548</name>
</gene>
<dbReference type="EMBL" id="NKXS01012493">
    <property type="protein sequence ID" value="PIM96991.1"/>
    <property type="molecule type" value="Genomic_DNA"/>
</dbReference>
<proteinExistence type="predicted"/>
<evidence type="ECO:0000313" key="1">
    <source>
        <dbReference type="EMBL" id="PIM96991.1"/>
    </source>
</evidence>
<comment type="caution">
    <text evidence="1">The sequence shown here is derived from an EMBL/GenBank/DDBJ whole genome shotgun (WGS) entry which is preliminary data.</text>
</comment>
<name>A0A2G9FVM3_9LAMI</name>
<protein>
    <recommendedName>
        <fullName evidence="3">Retrotransposon gag domain-containing protein</fullName>
    </recommendedName>
</protein>
<sequence>MEQMEEYIGKPFDAMRLVLYEEVYLLKRLLEDLKVTVDELSELVEGRITSIAQDVEALIDAFNMKIDAMTTDVRLLKRTVGSDTADIQFFSSKEKIPEPSPFGGERSAKELENFLWDMKTYFQAAKVIESDKIFITSMFLTDDAKLW</sequence>
<dbReference type="Proteomes" id="UP000231279">
    <property type="component" value="Unassembled WGS sequence"/>
</dbReference>